<evidence type="ECO:0000256" key="1">
    <source>
        <dbReference type="SAM" id="MobiDB-lite"/>
    </source>
</evidence>
<comment type="caution">
    <text evidence="2">The sequence shown here is derived from an EMBL/GenBank/DDBJ whole genome shotgun (WGS) entry which is preliminary data.</text>
</comment>
<dbReference type="EMBL" id="PQIB02000004">
    <property type="protein sequence ID" value="RLN23597.1"/>
    <property type="molecule type" value="Genomic_DNA"/>
</dbReference>
<evidence type="ECO:0000313" key="3">
    <source>
        <dbReference type="Proteomes" id="UP000275267"/>
    </source>
</evidence>
<accession>A0A3L6SPZ1</accession>
<feature type="compositionally biased region" description="Low complexity" evidence="1">
    <location>
        <begin position="293"/>
        <end position="309"/>
    </location>
</feature>
<gene>
    <name evidence="2" type="ORF">C2845_PM07G37410</name>
</gene>
<dbReference type="Proteomes" id="UP000275267">
    <property type="component" value="Unassembled WGS sequence"/>
</dbReference>
<feature type="compositionally biased region" description="Basic and acidic residues" evidence="1">
    <location>
        <begin position="116"/>
        <end position="144"/>
    </location>
</feature>
<reference evidence="3" key="1">
    <citation type="journal article" date="2019" name="Nat. Commun.">
        <title>The genome of broomcorn millet.</title>
        <authorList>
            <person name="Zou C."/>
            <person name="Miki D."/>
            <person name="Li D."/>
            <person name="Tang Q."/>
            <person name="Xiao L."/>
            <person name="Rajput S."/>
            <person name="Deng P."/>
            <person name="Jia W."/>
            <person name="Huang R."/>
            <person name="Zhang M."/>
            <person name="Sun Y."/>
            <person name="Hu J."/>
            <person name="Fu X."/>
            <person name="Schnable P.S."/>
            <person name="Li F."/>
            <person name="Zhang H."/>
            <person name="Feng B."/>
            <person name="Zhu X."/>
            <person name="Liu R."/>
            <person name="Schnable J.C."/>
            <person name="Zhu J.-K."/>
            <person name="Zhang H."/>
        </authorList>
    </citation>
    <scope>NUCLEOTIDE SEQUENCE [LARGE SCALE GENOMIC DNA]</scope>
</reference>
<organism evidence="2 3">
    <name type="scientific">Panicum miliaceum</name>
    <name type="common">Proso millet</name>
    <name type="synonym">Broomcorn millet</name>
    <dbReference type="NCBI Taxonomy" id="4540"/>
    <lineage>
        <taxon>Eukaryota</taxon>
        <taxon>Viridiplantae</taxon>
        <taxon>Streptophyta</taxon>
        <taxon>Embryophyta</taxon>
        <taxon>Tracheophyta</taxon>
        <taxon>Spermatophyta</taxon>
        <taxon>Magnoliopsida</taxon>
        <taxon>Liliopsida</taxon>
        <taxon>Poales</taxon>
        <taxon>Poaceae</taxon>
        <taxon>PACMAD clade</taxon>
        <taxon>Panicoideae</taxon>
        <taxon>Panicodae</taxon>
        <taxon>Paniceae</taxon>
        <taxon>Panicinae</taxon>
        <taxon>Panicum</taxon>
        <taxon>Panicum sect. Panicum</taxon>
    </lineage>
</organism>
<name>A0A3L6SPZ1_PANMI</name>
<protein>
    <submittedName>
        <fullName evidence="2">Mucin-7-like</fullName>
    </submittedName>
</protein>
<sequence length="426" mass="44429">MEPQPGSPPSPPSPGTPPSPGSAKVTTPDEPMEEVTEQEPGRKSTSSSSSSSSSESSAESPRHVDVVELGDTLLPAPEDEQVVVASSIQSAEGKPDGSATVGDEHADPPVQGAGGKPDDCATLEDEHAAPEHSAEVKPDDRALPEDEQAAATAVLGAEVKPDDWATWPEPPSPAVDYSSSSDSSAGAAPTGLTEAPQVQTMAKLGGAGAGTGEFDPQRIPASVFQTRASMSQAEWSMTSNESLFSIQGASDVGGPYAGSRSHFDFFYDEAMAAAEAESKLPSVAEGMESAEFAAPGSASSRASGGSPNAKKATVFRRHDSGSGGSSSNFSFAFPILAPTSPKKKDLVGSALFQPLEKEYDQQPPELEPHVSAFEEMTTEAERRQNTGCGCCWFDCSWATWCGWWRCCGSCSCSCPSFCRRSWCPCS</sequence>
<dbReference type="PANTHER" id="PTHR33673">
    <property type="entry name" value="SUPPRESSOR SRP40-LIKE PROTEIN"/>
    <property type="match status" value="1"/>
</dbReference>
<dbReference type="AlphaFoldDB" id="A0A3L6SPZ1"/>
<feature type="region of interest" description="Disordered" evidence="1">
    <location>
        <begin position="291"/>
        <end position="311"/>
    </location>
</feature>
<evidence type="ECO:0000313" key="2">
    <source>
        <dbReference type="EMBL" id="RLN23597.1"/>
    </source>
</evidence>
<feature type="compositionally biased region" description="Low complexity" evidence="1">
    <location>
        <begin position="174"/>
        <end position="189"/>
    </location>
</feature>
<dbReference type="PANTHER" id="PTHR33673:SF36">
    <property type="entry name" value="MYB-LIKE PROTEIN Q"/>
    <property type="match status" value="1"/>
</dbReference>
<proteinExistence type="predicted"/>
<feature type="compositionally biased region" description="Pro residues" evidence="1">
    <location>
        <begin position="1"/>
        <end position="20"/>
    </location>
</feature>
<feature type="region of interest" description="Disordered" evidence="1">
    <location>
        <begin position="1"/>
        <end position="220"/>
    </location>
</feature>
<keyword evidence="3" id="KW-1185">Reference proteome</keyword>
<feature type="compositionally biased region" description="Low complexity" evidence="1">
    <location>
        <begin position="44"/>
        <end position="59"/>
    </location>
</feature>
<dbReference type="OrthoDB" id="676141at2759"/>